<name>A0A1J8QBX4_9AGAM</name>
<keyword evidence="2" id="KW-1185">Reference proteome</keyword>
<dbReference type="Proteomes" id="UP000183567">
    <property type="component" value="Unassembled WGS sequence"/>
</dbReference>
<protein>
    <submittedName>
        <fullName evidence="1">Uncharacterized protein</fullName>
    </submittedName>
</protein>
<accession>A0A1J8QBX4</accession>
<organism evidence="1 2">
    <name type="scientific">Rhizopogon vesiculosus</name>
    <dbReference type="NCBI Taxonomy" id="180088"/>
    <lineage>
        <taxon>Eukaryota</taxon>
        <taxon>Fungi</taxon>
        <taxon>Dikarya</taxon>
        <taxon>Basidiomycota</taxon>
        <taxon>Agaricomycotina</taxon>
        <taxon>Agaricomycetes</taxon>
        <taxon>Agaricomycetidae</taxon>
        <taxon>Boletales</taxon>
        <taxon>Suillineae</taxon>
        <taxon>Rhizopogonaceae</taxon>
        <taxon>Rhizopogon</taxon>
    </lineage>
</organism>
<comment type="caution">
    <text evidence="1">The sequence shown here is derived from an EMBL/GenBank/DDBJ whole genome shotgun (WGS) entry which is preliminary data.</text>
</comment>
<dbReference type="EMBL" id="LVVM01001471">
    <property type="protein sequence ID" value="OJA18485.1"/>
    <property type="molecule type" value="Genomic_DNA"/>
</dbReference>
<gene>
    <name evidence="1" type="ORF">AZE42_08008</name>
</gene>
<proteinExistence type="predicted"/>
<reference evidence="1 2" key="1">
    <citation type="submission" date="2016-03" db="EMBL/GenBank/DDBJ databases">
        <title>Comparative genomics of the ectomycorrhizal sister species Rhizopogon vinicolor and Rhizopogon vesiculosus (Basidiomycota: Boletales) reveals a divergence of the mating type B locus.</title>
        <authorList>
            <person name="Mujic A.B."/>
            <person name="Kuo A."/>
            <person name="Tritt A."/>
            <person name="Lipzen A."/>
            <person name="Chen C."/>
            <person name="Johnson J."/>
            <person name="Sharma A."/>
            <person name="Barry K."/>
            <person name="Grigoriev I.V."/>
            <person name="Spatafora J.W."/>
        </authorList>
    </citation>
    <scope>NUCLEOTIDE SEQUENCE [LARGE SCALE GENOMIC DNA]</scope>
    <source>
        <strain evidence="1 2">AM-OR11-056</strain>
    </source>
</reference>
<sequence length="23" mass="2477">MHETVSNQSRAIVCCTLNGAVDQ</sequence>
<dbReference type="AlphaFoldDB" id="A0A1J8QBX4"/>
<evidence type="ECO:0000313" key="1">
    <source>
        <dbReference type="EMBL" id="OJA18485.1"/>
    </source>
</evidence>
<evidence type="ECO:0000313" key="2">
    <source>
        <dbReference type="Proteomes" id="UP000183567"/>
    </source>
</evidence>